<evidence type="ECO:0008006" key="3">
    <source>
        <dbReference type="Google" id="ProtNLM"/>
    </source>
</evidence>
<evidence type="ECO:0000313" key="1">
    <source>
        <dbReference type="EMBL" id="KEA63901.1"/>
    </source>
</evidence>
<name>A0A081FZE6_9GAMM</name>
<protein>
    <recommendedName>
        <fullName evidence="3">DUF2971 domain-containing protein</fullName>
    </recommendedName>
</protein>
<dbReference type="OrthoDB" id="7852032at2"/>
<organism evidence="1 2">
    <name type="scientific">Marinobacterium lacunae</name>
    <dbReference type="NCBI Taxonomy" id="1232683"/>
    <lineage>
        <taxon>Bacteria</taxon>
        <taxon>Pseudomonadati</taxon>
        <taxon>Pseudomonadota</taxon>
        <taxon>Gammaproteobacteria</taxon>
        <taxon>Oceanospirillales</taxon>
        <taxon>Oceanospirillaceae</taxon>
        <taxon>Marinobacterium</taxon>
    </lineage>
</organism>
<evidence type="ECO:0000313" key="2">
    <source>
        <dbReference type="Proteomes" id="UP000028252"/>
    </source>
</evidence>
<dbReference type="RefSeq" id="WP_036186943.1">
    <property type="nucleotide sequence ID" value="NZ_JMQN01000024.1"/>
</dbReference>
<dbReference type="eggNOG" id="ENOG5033HHK">
    <property type="taxonomic scope" value="Bacteria"/>
</dbReference>
<comment type="caution">
    <text evidence="1">The sequence shown here is derived from an EMBL/GenBank/DDBJ whole genome shotgun (WGS) entry which is preliminary data.</text>
</comment>
<dbReference type="Proteomes" id="UP000028252">
    <property type="component" value="Unassembled WGS sequence"/>
</dbReference>
<proteinExistence type="predicted"/>
<dbReference type="EMBL" id="JMQN01000024">
    <property type="protein sequence ID" value="KEA63901.1"/>
    <property type="molecule type" value="Genomic_DNA"/>
</dbReference>
<dbReference type="PATRIC" id="fig|1232683.4.peg.1887"/>
<dbReference type="AlphaFoldDB" id="A0A081FZE6"/>
<gene>
    <name evidence="1" type="ORF">ADIMK_1918</name>
</gene>
<accession>A0A081FZE6</accession>
<keyword evidence="2" id="KW-1185">Reference proteome</keyword>
<reference evidence="1 2" key="1">
    <citation type="submission" date="2014-04" db="EMBL/GenBank/DDBJ databases">
        <title>Marinobacterium kochiensis sp. nov., isolated from sediment sample collected from Kochi backwaters in Kerala, India.</title>
        <authorList>
            <person name="Singh A."/>
            <person name="Pinnaka A.K."/>
        </authorList>
    </citation>
    <scope>NUCLEOTIDE SEQUENCE [LARGE SCALE GENOMIC DNA]</scope>
    <source>
        <strain evidence="1 2">AK27</strain>
    </source>
</reference>
<sequence>MTDIIYRYVNLTELFSILHDSQLKFTQLMLMEDLNEGLGNVLSAQESFSYSWDLQRRKKIEEHHKRLKAITYISCWTQEPDLMAMWLLYSKNKDAIRIKTTKDKLKEATCKFGRDHHYLNQLDASKGSITLLSDPSVGSVKYVSFEEISQRIKDKYDRYVRECVKSIDDNISEEEKKILQKNIRDIEDDRIIDLNESSFLKDKCFLHEKELRASFRVYFRNEYSKEDWAKRHLDDINHLLGGSLIYEPEIVDLPKVIKVSINSDFIDAICFDPRMPEYMRYDMLKIIELINPNIVIEESEAFGYKLQKHDFSLIE</sequence>